<dbReference type="PANTHER" id="PTHR48081:SF33">
    <property type="entry name" value="KYNURENINE FORMAMIDASE"/>
    <property type="match status" value="1"/>
</dbReference>
<dbReference type="Pfam" id="PF07859">
    <property type="entry name" value="Abhydrolase_3"/>
    <property type="match status" value="1"/>
</dbReference>
<accession>A0A0P7ZX62</accession>
<evidence type="ECO:0000313" key="5">
    <source>
        <dbReference type="Proteomes" id="UP000050497"/>
    </source>
</evidence>
<organism evidence="3 5">
    <name type="scientific">Saliniramus fredricksonii</name>
    <dbReference type="NCBI Taxonomy" id="1653334"/>
    <lineage>
        <taxon>Bacteria</taxon>
        <taxon>Pseudomonadati</taxon>
        <taxon>Pseudomonadota</taxon>
        <taxon>Alphaproteobacteria</taxon>
        <taxon>Hyphomicrobiales</taxon>
        <taxon>Salinarimonadaceae</taxon>
        <taxon>Saliniramus</taxon>
    </lineage>
</organism>
<name>A0A0P7ZX62_9HYPH</name>
<feature type="domain" description="Alpha/beta hydrolase fold-3" evidence="2">
    <location>
        <begin position="66"/>
        <end position="250"/>
    </location>
</feature>
<dbReference type="InterPro" id="IPR050300">
    <property type="entry name" value="GDXG_lipolytic_enzyme"/>
</dbReference>
<keyword evidence="6" id="KW-1185">Reference proteome</keyword>
<proteinExistence type="predicted"/>
<comment type="caution">
    <text evidence="3">The sequence shown here is derived from an EMBL/GenBank/DDBJ whole genome shotgun (WGS) entry which is preliminary data.</text>
</comment>
<keyword evidence="1 3" id="KW-0378">Hydrolase</keyword>
<dbReference type="AlphaFoldDB" id="A0A0P7ZX62"/>
<evidence type="ECO:0000259" key="2">
    <source>
        <dbReference type="Pfam" id="PF07859"/>
    </source>
</evidence>
<sequence>MSVIDYEAEYNNRARVPDHPAHIAGWIADAADYREHTPPTPIPFGPGERAVLDLFTPADPRGAATLVFIHGGYWQAMERSYFSHMAKGANAHGISVAVPGYDLCPDNSITGIIDQMREACRVLLKLGRPLVIAGHSAGGHLAACMLATDWRAQDPDLAQDSVRAAYAISGLFDLEPLISTSINKALGLDAESARAVSPLHNPPPHPGAILDAVVGGAESAEYHRQSERIAASWGEAGVATRYARIDACHHFDVIAGLADPDSAMTRRVVALAGG</sequence>
<gene>
    <name evidence="4" type="ORF">GA0071312_1809</name>
    <name evidence="3" type="ORF">HLUCCO17_15115</name>
</gene>
<dbReference type="Gene3D" id="3.40.50.1820">
    <property type="entry name" value="alpha/beta hydrolase"/>
    <property type="match status" value="1"/>
</dbReference>
<dbReference type="STRING" id="1653334.GA0071312_1809"/>
<reference evidence="4 6" key="2">
    <citation type="submission" date="2016-08" db="EMBL/GenBank/DDBJ databases">
        <authorList>
            <person name="Varghese N."/>
            <person name="Submissions Spin"/>
        </authorList>
    </citation>
    <scope>NUCLEOTIDE SEQUENCE [LARGE SCALE GENOMIC DNA]</scope>
    <source>
        <strain evidence="4 6">HL-109</strain>
    </source>
</reference>
<dbReference type="EC" id="3.5.1.9" evidence="3"/>
<evidence type="ECO:0000313" key="3">
    <source>
        <dbReference type="EMBL" id="KPQ09430.1"/>
    </source>
</evidence>
<evidence type="ECO:0000313" key="4">
    <source>
        <dbReference type="EMBL" id="SCC80881.1"/>
    </source>
</evidence>
<evidence type="ECO:0000256" key="1">
    <source>
        <dbReference type="ARBA" id="ARBA00022801"/>
    </source>
</evidence>
<dbReference type="SUPFAM" id="SSF53474">
    <property type="entry name" value="alpha/beta-Hydrolases"/>
    <property type="match status" value="1"/>
</dbReference>
<dbReference type="Proteomes" id="UP000182800">
    <property type="component" value="Unassembled WGS sequence"/>
</dbReference>
<dbReference type="InterPro" id="IPR029058">
    <property type="entry name" value="AB_hydrolase_fold"/>
</dbReference>
<reference evidence="3 5" key="1">
    <citation type="submission" date="2015-09" db="EMBL/GenBank/DDBJ databases">
        <title>Identification and resolution of microdiversity through metagenomic sequencing of parallel consortia.</title>
        <authorList>
            <person name="Nelson W.C."/>
            <person name="Romine M.F."/>
            <person name="Lindemann S.R."/>
        </authorList>
    </citation>
    <scope>NUCLEOTIDE SEQUENCE [LARGE SCALE GENOMIC DNA]</scope>
    <source>
        <strain evidence="3">HL-109</strain>
    </source>
</reference>
<dbReference type="EMBL" id="LJSX01000028">
    <property type="protein sequence ID" value="KPQ09430.1"/>
    <property type="molecule type" value="Genomic_DNA"/>
</dbReference>
<dbReference type="Proteomes" id="UP000050497">
    <property type="component" value="Unassembled WGS sequence"/>
</dbReference>
<dbReference type="PANTHER" id="PTHR48081">
    <property type="entry name" value="AB HYDROLASE SUPERFAMILY PROTEIN C4A8.06C"/>
    <property type="match status" value="1"/>
</dbReference>
<protein>
    <submittedName>
        <fullName evidence="3">Alpha/beta hydrolase fold</fullName>
        <ecNumber evidence="3">3.5.1.9</ecNumber>
    </submittedName>
    <submittedName>
        <fullName evidence="4">Arylformamidase</fullName>
    </submittedName>
</protein>
<dbReference type="RefSeq" id="WP_074444691.1">
    <property type="nucleotide sequence ID" value="NZ_FMBM01000002.1"/>
</dbReference>
<dbReference type="EMBL" id="FMBM01000002">
    <property type="protein sequence ID" value="SCC80881.1"/>
    <property type="molecule type" value="Genomic_DNA"/>
</dbReference>
<evidence type="ECO:0000313" key="6">
    <source>
        <dbReference type="Proteomes" id="UP000182800"/>
    </source>
</evidence>
<dbReference type="InterPro" id="IPR013094">
    <property type="entry name" value="AB_hydrolase_3"/>
</dbReference>
<dbReference type="PATRIC" id="fig|1653334.4.peg.768"/>
<dbReference type="OrthoDB" id="9771666at2"/>
<dbReference type="GO" id="GO:0004061">
    <property type="term" value="F:arylformamidase activity"/>
    <property type="evidence" value="ECO:0007669"/>
    <property type="project" value="UniProtKB-EC"/>
</dbReference>